<protein>
    <recommendedName>
        <fullName evidence="2">DUF7670 domain-containing protein</fullName>
    </recommendedName>
</protein>
<accession>A0A645I6C3</accession>
<feature type="domain" description="DUF7670" evidence="2">
    <location>
        <begin position="3"/>
        <end position="102"/>
    </location>
</feature>
<organism evidence="3">
    <name type="scientific">bioreactor metagenome</name>
    <dbReference type="NCBI Taxonomy" id="1076179"/>
    <lineage>
        <taxon>unclassified sequences</taxon>
        <taxon>metagenomes</taxon>
        <taxon>ecological metagenomes</taxon>
    </lineage>
</organism>
<dbReference type="AlphaFoldDB" id="A0A645I6C3"/>
<evidence type="ECO:0000313" key="3">
    <source>
        <dbReference type="EMBL" id="MPN45939.1"/>
    </source>
</evidence>
<evidence type="ECO:0000259" key="2">
    <source>
        <dbReference type="Pfam" id="PF24709"/>
    </source>
</evidence>
<dbReference type="EMBL" id="VSSQ01106192">
    <property type="protein sequence ID" value="MPN45939.1"/>
    <property type="molecule type" value="Genomic_DNA"/>
</dbReference>
<feature type="transmembrane region" description="Helical" evidence="1">
    <location>
        <begin position="80"/>
        <end position="98"/>
    </location>
</feature>
<reference evidence="3" key="1">
    <citation type="submission" date="2019-08" db="EMBL/GenBank/DDBJ databases">
        <authorList>
            <person name="Kucharzyk K."/>
            <person name="Murdoch R.W."/>
            <person name="Higgins S."/>
            <person name="Loffler F."/>
        </authorList>
    </citation>
    <scope>NUCLEOTIDE SEQUENCE</scope>
</reference>
<evidence type="ECO:0000256" key="1">
    <source>
        <dbReference type="SAM" id="Phobius"/>
    </source>
</evidence>
<keyword evidence="1" id="KW-0812">Transmembrane</keyword>
<feature type="transmembrane region" description="Helical" evidence="1">
    <location>
        <begin position="31"/>
        <end position="50"/>
    </location>
</feature>
<gene>
    <name evidence="3" type="ORF">SDC9_193518</name>
</gene>
<dbReference type="InterPro" id="IPR056087">
    <property type="entry name" value="DUF7670"/>
</dbReference>
<comment type="caution">
    <text evidence="3">The sequence shown here is derived from an EMBL/GenBank/DDBJ whole genome shotgun (WGS) entry which is preliminary data.</text>
</comment>
<dbReference type="Pfam" id="PF24709">
    <property type="entry name" value="DUF7670"/>
    <property type="match status" value="1"/>
</dbReference>
<name>A0A645I6C3_9ZZZZ</name>
<feature type="transmembrane region" description="Helical" evidence="1">
    <location>
        <begin position="5"/>
        <end position="25"/>
    </location>
</feature>
<keyword evidence="1" id="KW-0472">Membrane</keyword>
<proteinExistence type="predicted"/>
<feature type="transmembrane region" description="Helical" evidence="1">
    <location>
        <begin position="57"/>
        <end position="74"/>
    </location>
</feature>
<keyword evidence="1" id="KW-1133">Transmembrane helix</keyword>
<sequence>MNIKIYFWSIRIFSILFFFFISLFALDTITYFWGFLIHLVPSIIVLLLIIISWKHQITGGLLFIVTGLFSFLFFNFEAVYISLSPIFIGILFLLEIYFKNNEKRRKKIS</sequence>